<dbReference type="InterPro" id="IPR023210">
    <property type="entry name" value="NADP_OxRdtase_dom"/>
</dbReference>
<gene>
    <name evidence="2" type="ORF">BC777_3817</name>
</gene>
<dbReference type="Gene3D" id="3.20.20.100">
    <property type="entry name" value="NADP-dependent oxidoreductase domain"/>
    <property type="match status" value="1"/>
</dbReference>
<evidence type="ECO:0000313" key="2">
    <source>
        <dbReference type="EMBL" id="PJI84276.1"/>
    </source>
</evidence>
<feature type="domain" description="NADP-dependent oxidoreductase" evidence="1">
    <location>
        <begin position="22"/>
        <end position="329"/>
    </location>
</feature>
<dbReference type="Pfam" id="PF00248">
    <property type="entry name" value="Aldo_ket_red"/>
    <property type="match status" value="1"/>
</dbReference>
<dbReference type="Proteomes" id="UP000228531">
    <property type="component" value="Unassembled WGS sequence"/>
</dbReference>
<dbReference type="InterPro" id="IPR020471">
    <property type="entry name" value="AKR"/>
</dbReference>
<dbReference type="OrthoDB" id="9768851at2"/>
<keyword evidence="3" id="KW-1185">Reference proteome</keyword>
<organism evidence="2 3">
    <name type="scientific">Yoonia maricola</name>
    <dbReference type="NCBI Taxonomy" id="420999"/>
    <lineage>
        <taxon>Bacteria</taxon>
        <taxon>Pseudomonadati</taxon>
        <taxon>Pseudomonadota</taxon>
        <taxon>Alphaproteobacteria</taxon>
        <taxon>Rhodobacterales</taxon>
        <taxon>Paracoccaceae</taxon>
        <taxon>Yoonia</taxon>
    </lineage>
</organism>
<reference evidence="2 3" key="1">
    <citation type="submission" date="2017-11" db="EMBL/GenBank/DDBJ databases">
        <title>Genomic Encyclopedia of Archaeal and Bacterial Type Strains, Phase II (KMG-II): From Individual Species to Whole Genera.</title>
        <authorList>
            <person name="Goeker M."/>
        </authorList>
    </citation>
    <scope>NUCLEOTIDE SEQUENCE [LARGE SCALE GENOMIC DNA]</scope>
    <source>
        <strain evidence="2 3">DSM 29128</strain>
    </source>
</reference>
<dbReference type="PANTHER" id="PTHR42686">
    <property type="entry name" value="GH17980P-RELATED"/>
    <property type="match status" value="1"/>
</dbReference>
<dbReference type="EMBL" id="PGTY01000005">
    <property type="protein sequence ID" value="PJI84276.1"/>
    <property type="molecule type" value="Genomic_DNA"/>
</dbReference>
<protein>
    <submittedName>
        <fullName evidence="2">D-threo-aldose 1-dehydrogenase</fullName>
    </submittedName>
</protein>
<evidence type="ECO:0000259" key="1">
    <source>
        <dbReference type="Pfam" id="PF00248"/>
    </source>
</evidence>
<dbReference type="SUPFAM" id="SSF51430">
    <property type="entry name" value="NAD(P)-linked oxidoreductase"/>
    <property type="match status" value="1"/>
</dbReference>
<accession>A0A2M8W035</accession>
<evidence type="ECO:0000313" key="3">
    <source>
        <dbReference type="Proteomes" id="UP000228531"/>
    </source>
</evidence>
<name>A0A2M8W035_9RHOB</name>
<dbReference type="GO" id="GO:0005829">
    <property type="term" value="C:cytosol"/>
    <property type="evidence" value="ECO:0007669"/>
    <property type="project" value="TreeGrafter"/>
</dbReference>
<dbReference type="InterPro" id="IPR036812">
    <property type="entry name" value="NAD(P)_OxRdtase_dom_sf"/>
</dbReference>
<dbReference type="PANTHER" id="PTHR42686:SF1">
    <property type="entry name" value="GH17980P-RELATED"/>
    <property type="match status" value="1"/>
</dbReference>
<dbReference type="AlphaFoldDB" id="A0A2M8W035"/>
<proteinExistence type="predicted"/>
<sequence>MDLSTTHPLNLRTQTPVNLSQLGFGGAPLGNLYRKIEEHEAQATLDAAWNAGIRYFDTAPQYGLGRSELRMAEALRRFDRNAMILSTKVGRVLEDCAPEDVTPEAFVDVPQKRIVFDYTYDGIMRSYADSIARLGTDQIDMLFLHDIDAGTHGAAGEDEKLRELFSRGGYRALTELREAGQIAAIGAGVNTWQICERLLGEADFDGFLLAGRYTLLEQDPLETFLPLCVQRDVGIILGGPYNSGILATGAVEGARYDYAPAPPDILERVHKLDAVCAAHDTPLIAAALQFPLGHGAVKSVIPGGATPQEVRQNVDIFQTKIPPALWSDLKSEGLIRHDAPVPMRPVDAA</sequence>
<dbReference type="GO" id="GO:0016491">
    <property type="term" value="F:oxidoreductase activity"/>
    <property type="evidence" value="ECO:0007669"/>
    <property type="project" value="InterPro"/>
</dbReference>
<comment type="caution">
    <text evidence="2">The sequence shown here is derived from an EMBL/GenBank/DDBJ whole genome shotgun (WGS) entry which is preliminary data.</text>
</comment>